<evidence type="ECO:0000313" key="4">
    <source>
        <dbReference type="Proteomes" id="UP000567179"/>
    </source>
</evidence>
<name>A0A8H5BL96_9AGAR</name>
<gene>
    <name evidence="3" type="ORF">D9619_009904</name>
</gene>
<dbReference type="AlphaFoldDB" id="A0A8H5BL96"/>
<proteinExistence type="predicted"/>
<accession>A0A8H5BL96</accession>
<protein>
    <submittedName>
        <fullName evidence="3">Uncharacterized protein</fullName>
    </submittedName>
</protein>
<keyword evidence="2" id="KW-0472">Membrane</keyword>
<keyword evidence="2" id="KW-1133">Transmembrane helix</keyword>
<evidence type="ECO:0000256" key="1">
    <source>
        <dbReference type="SAM" id="MobiDB-lite"/>
    </source>
</evidence>
<reference evidence="3 4" key="1">
    <citation type="journal article" date="2020" name="ISME J.">
        <title>Uncovering the hidden diversity of litter-decomposition mechanisms in mushroom-forming fungi.</title>
        <authorList>
            <person name="Floudas D."/>
            <person name="Bentzer J."/>
            <person name="Ahren D."/>
            <person name="Johansson T."/>
            <person name="Persson P."/>
            <person name="Tunlid A."/>
        </authorList>
    </citation>
    <scope>NUCLEOTIDE SEQUENCE [LARGE SCALE GENOMIC DNA]</scope>
    <source>
        <strain evidence="3 4">CBS 101986</strain>
    </source>
</reference>
<keyword evidence="4" id="KW-1185">Reference proteome</keyword>
<dbReference type="Proteomes" id="UP000567179">
    <property type="component" value="Unassembled WGS sequence"/>
</dbReference>
<sequence>MSLAFNATQHAINHEDDVVCQVLLYRTEAKNIIIKVVQQPQISEDLPEIQHFQDQEPKAMISRISRQTKQQQDRRDHQTSRATRPDTRDEPEPPTVLNVSVFSRINCIRRFDGIHVCVPILLSCIPYLTSGAAEFEAISHIAVRLFIFLTYIWTLHFTVGMGYVCLANKPHYFDVMSDGGSMLFKYLTI</sequence>
<keyword evidence="2" id="KW-0812">Transmembrane</keyword>
<organism evidence="3 4">
    <name type="scientific">Psilocybe cf. subviscida</name>
    <dbReference type="NCBI Taxonomy" id="2480587"/>
    <lineage>
        <taxon>Eukaryota</taxon>
        <taxon>Fungi</taxon>
        <taxon>Dikarya</taxon>
        <taxon>Basidiomycota</taxon>
        <taxon>Agaricomycotina</taxon>
        <taxon>Agaricomycetes</taxon>
        <taxon>Agaricomycetidae</taxon>
        <taxon>Agaricales</taxon>
        <taxon>Agaricineae</taxon>
        <taxon>Strophariaceae</taxon>
        <taxon>Psilocybe</taxon>
    </lineage>
</organism>
<feature type="region of interest" description="Disordered" evidence="1">
    <location>
        <begin position="62"/>
        <end position="94"/>
    </location>
</feature>
<evidence type="ECO:0000313" key="3">
    <source>
        <dbReference type="EMBL" id="KAF5325179.1"/>
    </source>
</evidence>
<feature type="compositionally biased region" description="Basic and acidic residues" evidence="1">
    <location>
        <begin position="71"/>
        <end position="91"/>
    </location>
</feature>
<feature type="transmembrane region" description="Helical" evidence="2">
    <location>
        <begin position="141"/>
        <end position="166"/>
    </location>
</feature>
<dbReference type="EMBL" id="JAACJJ010000015">
    <property type="protein sequence ID" value="KAF5325179.1"/>
    <property type="molecule type" value="Genomic_DNA"/>
</dbReference>
<feature type="transmembrane region" description="Helical" evidence="2">
    <location>
        <begin position="111"/>
        <end position="129"/>
    </location>
</feature>
<evidence type="ECO:0000256" key="2">
    <source>
        <dbReference type="SAM" id="Phobius"/>
    </source>
</evidence>
<comment type="caution">
    <text evidence="3">The sequence shown here is derived from an EMBL/GenBank/DDBJ whole genome shotgun (WGS) entry which is preliminary data.</text>
</comment>